<proteinExistence type="predicted"/>
<keyword evidence="2" id="KW-1185">Reference proteome</keyword>
<comment type="caution">
    <text evidence="1">The sequence shown here is derived from an EMBL/GenBank/DDBJ whole genome shotgun (WGS) entry which is preliminary data.</text>
</comment>
<name>A0ABN3D6T3_9MICO</name>
<organism evidence="1 2">
    <name type="scientific">Herbiconiux moechotypicola</name>
    <dbReference type="NCBI Taxonomy" id="637393"/>
    <lineage>
        <taxon>Bacteria</taxon>
        <taxon>Bacillati</taxon>
        <taxon>Actinomycetota</taxon>
        <taxon>Actinomycetes</taxon>
        <taxon>Micrococcales</taxon>
        <taxon>Microbacteriaceae</taxon>
        <taxon>Herbiconiux</taxon>
    </lineage>
</organism>
<dbReference type="EMBL" id="BAAAQY010000001">
    <property type="protein sequence ID" value="GAA2222360.1"/>
    <property type="molecule type" value="Genomic_DNA"/>
</dbReference>
<gene>
    <name evidence="1" type="ORF">GCM10009851_01370</name>
</gene>
<dbReference type="Proteomes" id="UP001500929">
    <property type="component" value="Unassembled WGS sequence"/>
</dbReference>
<accession>A0ABN3D6T3</accession>
<evidence type="ECO:0000313" key="2">
    <source>
        <dbReference type="Proteomes" id="UP001500929"/>
    </source>
</evidence>
<dbReference type="RefSeq" id="WP_259477913.1">
    <property type="nucleotide sequence ID" value="NZ_BAAAQY010000001.1"/>
</dbReference>
<protein>
    <submittedName>
        <fullName evidence="1">Uncharacterized protein</fullName>
    </submittedName>
</protein>
<sequence length="60" mass="6086">MWRERAALWATIVVATVVLAASVLWAVLAQTLTTPACELPTAPADAGPLVCASAPAQPGS</sequence>
<evidence type="ECO:0000313" key="1">
    <source>
        <dbReference type="EMBL" id="GAA2222360.1"/>
    </source>
</evidence>
<reference evidence="1 2" key="1">
    <citation type="journal article" date="2019" name="Int. J. Syst. Evol. Microbiol.">
        <title>The Global Catalogue of Microorganisms (GCM) 10K type strain sequencing project: providing services to taxonomists for standard genome sequencing and annotation.</title>
        <authorList>
            <consortium name="The Broad Institute Genomics Platform"/>
            <consortium name="The Broad Institute Genome Sequencing Center for Infectious Disease"/>
            <person name="Wu L."/>
            <person name="Ma J."/>
        </authorList>
    </citation>
    <scope>NUCLEOTIDE SEQUENCE [LARGE SCALE GENOMIC DNA]</scope>
    <source>
        <strain evidence="1 2">JCM 16117</strain>
    </source>
</reference>